<accession>A0A1V0AJS8</accession>
<dbReference type="GO" id="GO:0050661">
    <property type="term" value="F:NADP binding"/>
    <property type="evidence" value="ECO:0007669"/>
    <property type="project" value="InterPro"/>
</dbReference>
<dbReference type="PRINTS" id="PR00368">
    <property type="entry name" value="FADPNR"/>
</dbReference>
<dbReference type="PANTHER" id="PTHR43539">
    <property type="entry name" value="FLAVIN-BINDING MONOOXYGENASE-LIKE PROTEIN (AFU_ORTHOLOGUE AFUA_4G09220)"/>
    <property type="match status" value="1"/>
</dbReference>
<dbReference type="InterPro" id="IPR000960">
    <property type="entry name" value="Flavin_mOase"/>
</dbReference>
<dbReference type="SUPFAM" id="SSF51905">
    <property type="entry name" value="FAD/NAD(P)-binding domain"/>
    <property type="match status" value="2"/>
</dbReference>
<dbReference type="InterPro" id="IPR050982">
    <property type="entry name" value="Auxin_biosynth/cation_transpt"/>
</dbReference>
<name>A0A1V0AJS8_9ACTN</name>
<reference evidence="3" key="1">
    <citation type="journal article" date="2017" name="Med. Chem. Commun.">
        <title>Nonomuraea sp. ATCC 55076 harbours the largest actinomycete chromosome to date and the kistamicin biosynthetic gene cluster.</title>
        <authorList>
            <person name="Nazari B."/>
            <person name="Forneris C.C."/>
            <person name="Gibson M.I."/>
            <person name="Moon K."/>
            <person name="Schramma K.R."/>
            <person name="Seyedsayamdost M.R."/>
        </authorList>
    </citation>
    <scope>NUCLEOTIDE SEQUENCE [LARGE SCALE GENOMIC DNA]</scope>
    <source>
        <strain evidence="3">ATCC 55076</strain>
    </source>
</reference>
<dbReference type="AlphaFoldDB" id="A0A1V0AJS8"/>
<dbReference type="PANTHER" id="PTHR43539:SF78">
    <property type="entry name" value="FLAVIN-CONTAINING MONOOXYGENASE"/>
    <property type="match status" value="1"/>
</dbReference>
<organism evidence="2 3">
    <name type="scientific">[Actinomadura] parvosata subsp. kistnae</name>
    <dbReference type="NCBI Taxonomy" id="1909395"/>
    <lineage>
        <taxon>Bacteria</taxon>
        <taxon>Bacillati</taxon>
        <taxon>Actinomycetota</taxon>
        <taxon>Actinomycetes</taxon>
        <taxon>Streptosporangiales</taxon>
        <taxon>Streptosporangiaceae</taxon>
        <taxon>Nonomuraea</taxon>
    </lineage>
</organism>
<dbReference type="GO" id="GO:0050660">
    <property type="term" value="F:flavin adenine dinucleotide binding"/>
    <property type="evidence" value="ECO:0007669"/>
    <property type="project" value="InterPro"/>
</dbReference>
<dbReference type="Pfam" id="PF13738">
    <property type="entry name" value="Pyr_redox_3"/>
    <property type="match status" value="1"/>
</dbReference>
<keyword evidence="1" id="KW-0560">Oxidoreductase</keyword>
<evidence type="ECO:0000313" key="2">
    <source>
        <dbReference type="EMBL" id="AQZ70477.1"/>
    </source>
</evidence>
<keyword evidence="3" id="KW-1185">Reference proteome</keyword>
<gene>
    <name evidence="2" type="ORF">BKM31_18475</name>
</gene>
<protein>
    <submittedName>
        <fullName evidence="2">FAD-dependent oxidoreductase</fullName>
    </submittedName>
</protein>
<dbReference type="Gene3D" id="3.50.50.60">
    <property type="entry name" value="FAD/NAD(P)-binding domain"/>
    <property type="match status" value="1"/>
</dbReference>
<proteinExistence type="predicted"/>
<dbReference type="STRING" id="1909395.BKM31_18475"/>
<evidence type="ECO:0000256" key="1">
    <source>
        <dbReference type="ARBA" id="ARBA00023002"/>
    </source>
</evidence>
<dbReference type="OrthoDB" id="4328825at2"/>
<evidence type="ECO:0000313" key="3">
    <source>
        <dbReference type="Proteomes" id="UP000190797"/>
    </source>
</evidence>
<dbReference type="KEGG" id="noa:BKM31_18475"/>
<dbReference type="Proteomes" id="UP000190797">
    <property type="component" value="Chromosome"/>
</dbReference>
<dbReference type="PRINTS" id="PR00411">
    <property type="entry name" value="PNDRDTASEI"/>
</dbReference>
<dbReference type="PIRSF" id="PIRSF000332">
    <property type="entry name" value="FMO"/>
    <property type="match status" value="1"/>
</dbReference>
<dbReference type="GO" id="GO:0004497">
    <property type="term" value="F:monooxygenase activity"/>
    <property type="evidence" value="ECO:0007669"/>
    <property type="project" value="TreeGrafter"/>
</dbReference>
<dbReference type="InterPro" id="IPR036188">
    <property type="entry name" value="FAD/NAD-bd_sf"/>
</dbReference>
<dbReference type="EMBL" id="CP017717">
    <property type="protein sequence ID" value="AQZ70477.1"/>
    <property type="molecule type" value="Genomic_DNA"/>
</dbReference>
<sequence length="363" mass="39391">MDNDRILIIGAGQSGLAAAHAALEQGLQPVLLEASDRAAGSWPRYYDSLALFSPARYSSLPGMGFGGDPERYPCRDEVVAYLERYAAALIERGAELRTGTRVETVHAAGEPGKSAFLVRTSDGQELTAPAVIAASGSFDRPHRPPLPGLDTFAGPVLHVADYRSPASLPGEHVVVVGAGNSAVQVAYELAAERRVTLASRAPIRFVEQRPLGRDLHFWFQVTGFDRLPLARADNPPASPVLDDGRYRRALREGRYTRRAMFIRLDGDHAVWPDGRSERVDAVLLATGYRPNLPYLADLGAVNAGGHPRQRHGLSLSHPGLGYLGLEWQRTPSSNTLRGVGVDARRVVAALARHLRESRRPARA</sequence>